<evidence type="ECO:0000256" key="5">
    <source>
        <dbReference type="ARBA" id="ARBA00022989"/>
    </source>
</evidence>
<comment type="subcellular location">
    <subcellularLocation>
        <location evidence="1">Cell membrane</location>
        <topology evidence="1">Multi-pass membrane protein</topology>
    </subcellularLocation>
</comment>
<dbReference type="STRING" id="36842.SAMN02194393_04327"/>
<keyword evidence="5 7" id="KW-1133">Transmembrane helix</keyword>
<dbReference type="RefSeq" id="WP_079494555.1">
    <property type="nucleotide sequence ID" value="NZ_FUZT01000012.1"/>
</dbReference>
<evidence type="ECO:0000256" key="6">
    <source>
        <dbReference type="ARBA" id="ARBA00023136"/>
    </source>
</evidence>
<evidence type="ECO:0000256" key="1">
    <source>
        <dbReference type="ARBA" id="ARBA00004651"/>
    </source>
</evidence>
<sequence>MITIFIRTVVLYILVVIAIRIMGKGELSELQPYELVVIIMISELASLPMETVEMPFVNGVVAISTLVFLQVIISFITLKSEKARSIICGKPNILIKKGKILDRELKRLRISMNDLIEQLRIKNFPNIDDVEFAILETNGDLSVIPKSSKRPLTPSDINLKVENEDLPIGLILDGKINQDNLNKASLNFNWLYTELKKQNIDDIDKVLYASVDKNKTLKVHFKNDK</sequence>
<dbReference type="InterPro" id="IPR023090">
    <property type="entry name" value="UPF0702_alpha/beta_dom_sf"/>
</dbReference>
<evidence type="ECO:0000259" key="8">
    <source>
        <dbReference type="Pfam" id="PF04239"/>
    </source>
</evidence>
<keyword evidence="6 7" id="KW-0472">Membrane</keyword>
<keyword evidence="10" id="KW-1185">Reference proteome</keyword>
<protein>
    <submittedName>
        <fullName evidence="9">Uncharacterized membrane protein YcaP, DUF421 family</fullName>
    </submittedName>
</protein>
<evidence type="ECO:0000256" key="7">
    <source>
        <dbReference type="SAM" id="Phobius"/>
    </source>
</evidence>
<dbReference type="OrthoDB" id="1682423at2"/>
<comment type="similarity">
    <text evidence="2">Belongs to the UPF0702 family.</text>
</comment>
<dbReference type="Proteomes" id="UP000190285">
    <property type="component" value="Unassembled WGS sequence"/>
</dbReference>
<organism evidence="9 10">
    <name type="scientific">Maledivibacter halophilus</name>
    <dbReference type="NCBI Taxonomy" id="36842"/>
    <lineage>
        <taxon>Bacteria</taxon>
        <taxon>Bacillati</taxon>
        <taxon>Bacillota</taxon>
        <taxon>Clostridia</taxon>
        <taxon>Peptostreptococcales</taxon>
        <taxon>Caminicellaceae</taxon>
        <taxon>Maledivibacter</taxon>
    </lineage>
</organism>
<dbReference type="AlphaFoldDB" id="A0A1T5M9Q5"/>
<dbReference type="InterPro" id="IPR007353">
    <property type="entry name" value="DUF421"/>
</dbReference>
<feature type="transmembrane region" description="Helical" evidence="7">
    <location>
        <begin position="55"/>
        <end position="78"/>
    </location>
</feature>
<evidence type="ECO:0000256" key="3">
    <source>
        <dbReference type="ARBA" id="ARBA00022475"/>
    </source>
</evidence>
<accession>A0A1T5M9Q5</accession>
<evidence type="ECO:0000313" key="10">
    <source>
        <dbReference type="Proteomes" id="UP000190285"/>
    </source>
</evidence>
<name>A0A1T5M9Q5_9FIRM</name>
<keyword evidence="4 7" id="KW-0812">Transmembrane</keyword>
<gene>
    <name evidence="9" type="ORF">SAMN02194393_04327</name>
</gene>
<feature type="domain" description="YetF C-terminal" evidence="8">
    <location>
        <begin position="79"/>
        <end position="211"/>
    </location>
</feature>
<dbReference type="PANTHER" id="PTHR34582">
    <property type="entry name" value="UPF0702 TRANSMEMBRANE PROTEIN YCAP"/>
    <property type="match status" value="1"/>
</dbReference>
<dbReference type="Pfam" id="PF04239">
    <property type="entry name" value="DUF421"/>
    <property type="match status" value="1"/>
</dbReference>
<dbReference type="GO" id="GO:0005886">
    <property type="term" value="C:plasma membrane"/>
    <property type="evidence" value="ECO:0007669"/>
    <property type="project" value="UniProtKB-SubCell"/>
</dbReference>
<keyword evidence="3" id="KW-1003">Cell membrane</keyword>
<evidence type="ECO:0000313" key="9">
    <source>
        <dbReference type="EMBL" id="SKC84980.1"/>
    </source>
</evidence>
<evidence type="ECO:0000256" key="4">
    <source>
        <dbReference type="ARBA" id="ARBA00022692"/>
    </source>
</evidence>
<dbReference type="Gene3D" id="3.30.240.20">
    <property type="entry name" value="bsu07140 like domains"/>
    <property type="match status" value="2"/>
</dbReference>
<feature type="transmembrane region" description="Helical" evidence="7">
    <location>
        <begin position="6"/>
        <end position="23"/>
    </location>
</feature>
<dbReference type="PANTHER" id="PTHR34582:SF6">
    <property type="entry name" value="UPF0702 TRANSMEMBRANE PROTEIN YCAP"/>
    <property type="match status" value="1"/>
</dbReference>
<dbReference type="EMBL" id="FUZT01000012">
    <property type="protein sequence ID" value="SKC84980.1"/>
    <property type="molecule type" value="Genomic_DNA"/>
</dbReference>
<evidence type="ECO:0000256" key="2">
    <source>
        <dbReference type="ARBA" id="ARBA00006448"/>
    </source>
</evidence>
<proteinExistence type="inferred from homology"/>
<reference evidence="9 10" key="1">
    <citation type="submission" date="2017-02" db="EMBL/GenBank/DDBJ databases">
        <authorList>
            <person name="Peterson S.W."/>
        </authorList>
    </citation>
    <scope>NUCLEOTIDE SEQUENCE [LARGE SCALE GENOMIC DNA]</scope>
    <source>
        <strain evidence="9 10">M1</strain>
    </source>
</reference>